<dbReference type="PANTHER" id="PTHR22642">
    <property type="entry name" value="IMIDAZOLONEPROPIONASE"/>
    <property type="match status" value="1"/>
</dbReference>
<dbReference type="SUPFAM" id="SSF51556">
    <property type="entry name" value="Metallo-dependent hydrolases"/>
    <property type="match status" value="1"/>
</dbReference>
<evidence type="ECO:0000313" key="3">
    <source>
        <dbReference type="Proteomes" id="UP000298484"/>
    </source>
</evidence>
<sequence>MQEVDLLFTNANVLTMDDANSRAGSVAVSDGVIAGIWNDPEPPKHEVDITKNTVVINLHGATLLPGFIDTHNHILMYALMADKINCGTPPNHSITDILSAIRQRAQETVDGDWIEGYGFDDTLVEEKRHILRRELDDAAPNNPVFIRHISGHLGYANSLALEYAGLHDDISDPKSGHFGRDEDGHLNGVLYEYDATDPVSQPIPDKTIDKKVDDLGKAAKEYLAHGITTNSDAKVSNLNELDVHLKAARQGLNPMRTRLMVMHNLLSDGAPFGNYSANQLNQEIQDNSGGLATLDSAKMFQDGSIQGLTGALRSPYYNDAKHYGDLIHDQESFQEEVLDLHQRGYRVTTHGNGDRAIGSIIDAYDYALEKHPKIGHKHRIEHVQSGTPEDIRRMGMLGIAGSFFINHVYYWGDRHESIFLGPERARRISPLADAIDQNLLFTLHSDCPVTPISPLFSVWAAVNRVTRDGNILGPEQRIDVMTALKSMTIYGAQLNFEEEQSGSIEVGKQADFAVLDKDPTAVDPIAIKDISVQGTFIGGKQVYEKKGLATG</sequence>
<dbReference type="RefSeq" id="WP_135111285.1">
    <property type="nucleotide sequence ID" value="NZ_SRHY01000044.1"/>
</dbReference>
<keyword evidence="2" id="KW-0378">Hydrolase</keyword>
<evidence type="ECO:0000259" key="1">
    <source>
        <dbReference type="Pfam" id="PF07969"/>
    </source>
</evidence>
<protein>
    <submittedName>
        <fullName evidence="2">Amidohydrolase</fullName>
    </submittedName>
</protein>
<dbReference type="InterPro" id="IPR033932">
    <property type="entry name" value="YtcJ-like"/>
</dbReference>
<organism evidence="2 3">
    <name type="scientific">Lentibacillus salicampi</name>
    <dbReference type="NCBI Taxonomy" id="175306"/>
    <lineage>
        <taxon>Bacteria</taxon>
        <taxon>Bacillati</taxon>
        <taxon>Bacillota</taxon>
        <taxon>Bacilli</taxon>
        <taxon>Bacillales</taxon>
        <taxon>Bacillaceae</taxon>
        <taxon>Lentibacillus</taxon>
    </lineage>
</organism>
<dbReference type="EMBL" id="SRHY01000044">
    <property type="protein sequence ID" value="TFJ91638.1"/>
    <property type="molecule type" value="Genomic_DNA"/>
</dbReference>
<dbReference type="OrthoDB" id="9767366at2"/>
<dbReference type="InterPro" id="IPR032466">
    <property type="entry name" value="Metal_Hydrolase"/>
</dbReference>
<dbReference type="Pfam" id="PF07969">
    <property type="entry name" value="Amidohydro_3"/>
    <property type="match status" value="1"/>
</dbReference>
<gene>
    <name evidence="2" type="ORF">E4U82_16555</name>
</gene>
<dbReference type="CDD" id="cd01300">
    <property type="entry name" value="YtcJ_like"/>
    <property type="match status" value="1"/>
</dbReference>
<comment type="caution">
    <text evidence="2">The sequence shown here is derived from an EMBL/GenBank/DDBJ whole genome shotgun (WGS) entry which is preliminary data.</text>
</comment>
<dbReference type="InterPro" id="IPR013108">
    <property type="entry name" value="Amidohydro_3"/>
</dbReference>
<dbReference type="Gene3D" id="2.30.40.10">
    <property type="entry name" value="Urease, subunit C, domain 1"/>
    <property type="match status" value="1"/>
</dbReference>
<name>A0A4Y9A7A8_9BACI</name>
<dbReference type="PANTHER" id="PTHR22642:SF2">
    <property type="entry name" value="PROTEIN LONG AFTER FAR-RED 3"/>
    <property type="match status" value="1"/>
</dbReference>
<dbReference type="InterPro" id="IPR011059">
    <property type="entry name" value="Metal-dep_hydrolase_composite"/>
</dbReference>
<feature type="domain" description="Amidohydrolase 3" evidence="1">
    <location>
        <begin position="55"/>
        <end position="543"/>
    </location>
</feature>
<evidence type="ECO:0000313" key="2">
    <source>
        <dbReference type="EMBL" id="TFJ91638.1"/>
    </source>
</evidence>
<dbReference type="AlphaFoldDB" id="A0A4Y9A7A8"/>
<dbReference type="Gene3D" id="3.10.310.70">
    <property type="match status" value="1"/>
</dbReference>
<reference evidence="2 3" key="1">
    <citation type="submission" date="2019-03" db="EMBL/GenBank/DDBJ databases">
        <title>Genome sequence of Lentibacillus salicampi ATCC BAA-719.</title>
        <authorList>
            <person name="Maclea K.S."/>
            <person name="Simoes Junior M."/>
        </authorList>
    </citation>
    <scope>NUCLEOTIDE SEQUENCE [LARGE SCALE GENOMIC DNA]</scope>
    <source>
        <strain evidence="2 3">ATCC BAA-719</strain>
    </source>
</reference>
<dbReference type="Gene3D" id="3.20.20.140">
    <property type="entry name" value="Metal-dependent hydrolases"/>
    <property type="match status" value="1"/>
</dbReference>
<keyword evidence="3" id="KW-1185">Reference proteome</keyword>
<accession>A0A4Y9A7A8</accession>
<proteinExistence type="predicted"/>
<dbReference type="SUPFAM" id="SSF51338">
    <property type="entry name" value="Composite domain of metallo-dependent hydrolases"/>
    <property type="match status" value="1"/>
</dbReference>
<dbReference type="GO" id="GO:0016810">
    <property type="term" value="F:hydrolase activity, acting on carbon-nitrogen (but not peptide) bonds"/>
    <property type="evidence" value="ECO:0007669"/>
    <property type="project" value="InterPro"/>
</dbReference>
<dbReference type="Proteomes" id="UP000298484">
    <property type="component" value="Unassembled WGS sequence"/>
</dbReference>